<protein>
    <submittedName>
        <fullName evidence="4">UDP-Glycosyltransferase superfamily protein, putative</fullName>
    </submittedName>
</protein>
<evidence type="ECO:0000313" key="4">
    <source>
        <dbReference type="EMBL" id="EOY03647.1"/>
    </source>
</evidence>
<accession>A0A061EH00</accession>
<reference evidence="4 5" key="1">
    <citation type="journal article" date="2013" name="Genome Biol.">
        <title>The genome sequence of the most widely cultivated cacao type and its use to identify candidate genes regulating pod color.</title>
        <authorList>
            <person name="Motamayor J.C."/>
            <person name="Mockaitis K."/>
            <person name="Schmutz J."/>
            <person name="Haiminen N."/>
            <person name="Iii D.L."/>
            <person name="Cornejo O."/>
            <person name="Findley S.D."/>
            <person name="Zheng P."/>
            <person name="Utro F."/>
            <person name="Royaert S."/>
            <person name="Saski C."/>
            <person name="Jenkins J."/>
            <person name="Podicheti R."/>
            <person name="Zhao M."/>
            <person name="Scheffler B.E."/>
            <person name="Stack J.C."/>
            <person name="Feltus F.A."/>
            <person name="Mustiga G.M."/>
            <person name="Amores F."/>
            <person name="Phillips W."/>
            <person name="Marelli J.P."/>
            <person name="May G.D."/>
            <person name="Shapiro H."/>
            <person name="Ma J."/>
            <person name="Bustamante C.D."/>
            <person name="Schnell R.J."/>
            <person name="Main D."/>
            <person name="Gilbert D."/>
            <person name="Parida L."/>
            <person name="Kuhn D.N."/>
        </authorList>
    </citation>
    <scope>NUCLEOTIDE SEQUENCE [LARGE SCALE GENOMIC DNA]</scope>
    <source>
        <strain evidence="5">cv. Matina 1-6</strain>
    </source>
</reference>
<dbReference type="PANTHER" id="PTHR11926:SF1412">
    <property type="entry name" value="UDP-GLYCOSYLTRANSFERASE 83A1-LIKE"/>
    <property type="match status" value="1"/>
</dbReference>
<dbReference type="HOGENOM" id="CLU_001724_0_2_1"/>
<dbReference type="FunFam" id="3.40.50.2000:FF:000108">
    <property type="entry name" value="UDP-glycosyltransferase 83A1"/>
    <property type="match status" value="1"/>
</dbReference>
<evidence type="ECO:0000256" key="3">
    <source>
        <dbReference type="ARBA" id="ARBA00022679"/>
    </source>
</evidence>
<dbReference type="OMA" id="IRIPEMI"/>
<keyword evidence="2" id="KW-0328">Glycosyltransferase</keyword>
<name>A0A061EH00_THECC</name>
<dbReference type="Gene3D" id="3.40.50.2000">
    <property type="entry name" value="Glycogen Phosphorylase B"/>
    <property type="match status" value="2"/>
</dbReference>
<dbReference type="eggNOG" id="KOG1192">
    <property type="taxonomic scope" value="Eukaryota"/>
</dbReference>
<sequence>MGNPHILVIPYPAQGHVIPLMELSQNLAKHGFKVSFVNTEFNHKRVMDAFAKKVDADELVQLVSIPDGMEDGESRNQLGKLTESICQVMPKELKQLIEKTNRLEDKITCVVADVNMGWALEVAAELGIHGAAFWPGSALLLALTFSLQKLMDDGVIDANGTPIDKDKVIQLSPTTPGMYPTNFVWACLGDLFTQKIIFDYMRRNNKAAKEADWLICNSTHDLESGAFNLAPEILPIGPVSASSQLGDLAGSLWPEDETCLQWLDQQQPGSVIYVAFGSLTTFDQIQFQELALGLELSNRPFLWVVRPDITVGKHDVYPEGFRNRVAIRGRMVGWAPQRVVLSHPSVACFLSHCGWNSTIEGASNGVPFLCWPYFADQFLNESYICDFWKVGLRFKRGERGIITREEIRTKVEQLLGDEKTKGRALALKETVKRSVNEGGSSNRIFKNFTEWMKS</sequence>
<dbReference type="PANTHER" id="PTHR11926">
    <property type="entry name" value="GLUCOSYL/GLUCURONOSYL TRANSFERASES"/>
    <property type="match status" value="1"/>
</dbReference>
<dbReference type="GO" id="GO:0008194">
    <property type="term" value="F:UDP-glycosyltransferase activity"/>
    <property type="evidence" value="ECO:0000318"/>
    <property type="project" value="GO_Central"/>
</dbReference>
<keyword evidence="5" id="KW-1185">Reference proteome</keyword>
<evidence type="ECO:0000256" key="1">
    <source>
        <dbReference type="ARBA" id="ARBA00009995"/>
    </source>
</evidence>
<dbReference type="EMBL" id="CM001882">
    <property type="protein sequence ID" value="EOY03647.1"/>
    <property type="molecule type" value="Genomic_DNA"/>
</dbReference>
<dbReference type="CDD" id="cd03784">
    <property type="entry name" value="GT1_Gtf-like"/>
    <property type="match status" value="1"/>
</dbReference>
<dbReference type="Gramene" id="EOY03647">
    <property type="protein sequence ID" value="EOY03647"/>
    <property type="gene ID" value="TCM_018742"/>
</dbReference>
<organism evidence="4 5">
    <name type="scientific">Theobroma cacao</name>
    <name type="common">Cacao</name>
    <name type="synonym">Cocoa</name>
    <dbReference type="NCBI Taxonomy" id="3641"/>
    <lineage>
        <taxon>Eukaryota</taxon>
        <taxon>Viridiplantae</taxon>
        <taxon>Streptophyta</taxon>
        <taxon>Embryophyta</taxon>
        <taxon>Tracheophyta</taxon>
        <taxon>Spermatophyta</taxon>
        <taxon>Magnoliopsida</taxon>
        <taxon>eudicotyledons</taxon>
        <taxon>Gunneridae</taxon>
        <taxon>Pentapetalae</taxon>
        <taxon>rosids</taxon>
        <taxon>malvids</taxon>
        <taxon>Malvales</taxon>
        <taxon>Malvaceae</taxon>
        <taxon>Byttnerioideae</taxon>
        <taxon>Theobroma</taxon>
    </lineage>
</organism>
<dbReference type="FunFam" id="3.40.50.2000:FF:000061">
    <property type="entry name" value="UDP-glycosyltransferase 83A1"/>
    <property type="match status" value="1"/>
</dbReference>
<gene>
    <name evidence="4" type="ORF">TCM_018742</name>
</gene>
<evidence type="ECO:0000313" key="5">
    <source>
        <dbReference type="Proteomes" id="UP000026915"/>
    </source>
</evidence>
<evidence type="ECO:0000256" key="2">
    <source>
        <dbReference type="ARBA" id="ARBA00022676"/>
    </source>
</evidence>
<proteinExistence type="inferred from homology"/>
<dbReference type="Pfam" id="PF00201">
    <property type="entry name" value="UDPGT"/>
    <property type="match status" value="1"/>
</dbReference>
<keyword evidence="3" id="KW-0808">Transferase</keyword>
<comment type="similarity">
    <text evidence="1">Belongs to the UDP-glycosyltransferase family.</text>
</comment>
<dbReference type="AlphaFoldDB" id="A0A061EH00"/>
<dbReference type="InParanoid" id="A0A061EH00"/>
<dbReference type="Proteomes" id="UP000026915">
    <property type="component" value="Chromosome 4"/>
</dbReference>
<dbReference type="SUPFAM" id="SSF53756">
    <property type="entry name" value="UDP-Glycosyltransferase/glycogen phosphorylase"/>
    <property type="match status" value="1"/>
</dbReference>
<dbReference type="InterPro" id="IPR002213">
    <property type="entry name" value="UDP_glucos_trans"/>
</dbReference>